<dbReference type="PROSITE" id="PS51755">
    <property type="entry name" value="OMPR_PHOB"/>
    <property type="match status" value="1"/>
</dbReference>
<feature type="domain" description="OmpR/PhoB-type" evidence="9">
    <location>
        <begin position="135"/>
        <end position="234"/>
    </location>
</feature>
<dbReference type="InterPro" id="IPR001867">
    <property type="entry name" value="OmpR/PhoB-type_DNA-bd"/>
</dbReference>
<dbReference type="PROSITE" id="PS50110">
    <property type="entry name" value="RESPONSE_REGULATORY"/>
    <property type="match status" value="1"/>
</dbReference>
<evidence type="ECO:0000256" key="7">
    <source>
        <dbReference type="PROSITE-ProRule" id="PRU01091"/>
    </source>
</evidence>
<feature type="DNA-binding region" description="OmpR/PhoB-type" evidence="7">
    <location>
        <begin position="135"/>
        <end position="234"/>
    </location>
</feature>
<evidence type="ECO:0000256" key="6">
    <source>
        <dbReference type="PROSITE-ProRule" id="PRU00169"/>
    </source>
</evidence>
<proteinExistence type="predicted"/>
<evidence type="ECO:0000256" key="5">
    <source>
        <dbReference type="ARBA" id="ARBA00023163"/>
    </source>
</evidence>
<protein>
    <submittedName>
        <fullName evidence="10">Phosphate regulon transcriptional regulatory protein PhoB (SphR)</fullName>
    </submittedName>
</protein>
<evidence type="ECO:0000313" key="10">
    <source>
        <dbReference type="EMBL" id="AXC10349.1"/>
    </source>
</evidence>
<gene>
    <name evidence="10" type="ORF">ACPOL_0998</name>
</gene>
<dbReference type="InterPro" id="IPR039420">
    <property type="entry name" value="WalR-like"/>
</dbReference>
<dbReference type="GO" id="GO:0000156">
    <property type="term" value="F:phosphorelay response regulator activity"/>
    <property type="evidence" value="ECO:0007669"/>
    <property type="project" value="TreeGrafter"/>
</dbReference>
<accession>A0A2Z5FU16</accession>
<keyword evidence="3" id="KW-0805">Transcription regulation</keyword>
<keyword evidence="2" id="KW-0902">Two-component regulatory system</keyword>
<dbReference type="GO" id="GO:0006355">
    <property type="term" value="P:regulation of DNA-templated transcription"/>
    <property type="evidence" value="ECO:0007669"/>
    <property type="project" value="InterPro"/>
</dbReference>
<sequence>MESIAVSENQGTILIVEDDPRIQKVLYRLFHDQGYQTEIAPDGQAGVESFQSCSPVAVVLDLILPRLSGLEVCKHIKRVSPETPVLMLSAVSEVVDKVLLLELGAEDYVTKPFSPRELLARVQASIRRRRKPEPTLTYKFGDCEIDFLKMTARKDGGKITLTAHEFKLLRFFTENPERVLSRDELLNVVWGYNSYPTTRTVDNQILKLRQKLESDPANPRHLQTIYGAGYKFAP</sequence>
<dbReference type="GO" id="GO:0032993">
    <property type="term" value="C:protein-DNA complex"/>
    <property type="evidence" value="ECO:0007669"/>
    <property type="project" value="TreeGrafter"/>
</dbReference>
<dbReference type="SUPFAM" id="SSF46894">
    <property type="entry name" value="C-terminal effector domain of the bipartite response regulators"/>
    <property type="match status" value="1"/>
</dbReference>
<evidence type="ECO:0000256" key="2">
    <source>
        <dbReference type="ARBA" id="ARBA00023012"/>
    </source>
</evidence>
<dbReference type="EMBL" id="CP030840">
    <property type="protein sequence ID" value="AXC10349.1"/>
    <property type="molecule type" value="Genomic_DNA"/>
</dbReference>
<dbReference type="GO" id="GO:0005829">
    <property type="term" value="C:cytosol"/>
    <property type="evidence" value="ECO:0007669"/>
    <property type="project" value="TreeGrafter"/>
</dbReference>
<dbReference type="PANTHER" id="PTHR48111:SF1">
    <property type="entry name" value="TWO-COMPONENT RESPONSE REGULATOR ORR33"/>
    <property type="match status" value="1"/>
</dbReference>
<dbReference type="Proteomes" id="UP000253606">
    <property type="component" value="Chromosome"/>
</dbReference>
<keyword evidence="11" id="KW-1185">Reference proteome</keyword>
<dbReference type="Pfam" id="PF00072">
    <property type="entry name" value="Response_reg"/>
    <property type="match status" value="1"/>
</dbReference>
<dbReference type="SUPFAM" id="SSF52172">
    <property type="entry name" value="CheY-like"/>
    <property type="match status" value="1"/>
</dbReference>
<keyword evidence="1 6" id="KW-0597">Phosphoprotein</keyword>
<dbReference type="CDD" id="cd17574">
    <property type="entry name" value="REC_OmpR"/>
    <property type="match status" value="1"/>
</dbReference>
<dbReference type="GO" id="GO:0000976">
    <property type="term" value="F:transcription cis-regulatory region binding"/>
    <property type="evidence" value="ECO:0007669"/>
    <property type="project" value="TreeGrafter"/>
</dbReference>
<feature type="modified residue" description="4-aspartylphosphate" evidence="6">
    <location>
        <position position="61"/>
    </location>
</feature>
<dbReference type="SMART" id="SM00448">
    <property type="entry name" value="REC"/>
    <property type="match status" value="1"/>
</dbReference>
<dbReference type="Gene3D" id="3.40.50.2300">
    <property type="match status" value="1"/>
</dbReference>
<reference evidence="10 11" key="1">
    <citation type="journal article" date="2018" name="Front. Microbiol.">
        <title>Hydrolytic Capabilities as a Key to Environmental Success: Chitinolytic and Cellulolytic Acidobacteria From Acidic Sub-arctic Soils and Boreal Peatlands.</title>
        <authorList>
            <person name="Belova S.E."/>
            <person name="Ravin N.V."/>
            <person name="Pankratov T.A."/>
            <person name="Rakitin A.L."/>
            <person name="Ivanova A.A."/>
            <person name="Beletsky A.V."/>
            <person name="Mardanov A.V."/>
            <person name="Sinninghe Damste J.S."/>
            <person name="Dedysh S.N."/>
        </authorList>
    </citation>
    <scope>NUCLEOTIDE SEQUENCE [LARGE SCALE GENOMIC DNA]</scope>
    <source>
        <strain evidence="10 11">SBC82</strain>
    </source>
</reference>
<evidence type="ECO:0000313" key="11">
    <source>
        <dbReference type="Proteomes" id="UP000253606"/>
    </source>
</evidence>
<dbReference type="InterPro" id="IPR011006">
    <property type="entry name" value="CheY-like_superfamily"/>
</dbReference>
<evidence type="ECO:0000256" key="4">
    <source>
        <dbReference type="ARBA" id="ARBA00023125"/>
    </source>
</evidence>
<evidence type="ECO:0000259" key="9">
    <source>
        <dbReference type="PROSITE" id="PS51755"/>
    </source>
</evidence>
<evidence type="ECO:0000259" key="8">
    <source>
        <dbReference type="PROSITE" id="PS50110"/>
    </source>
</evidence>
<name>A0A2Z5FU16_9BACT</name>
<dbReference type="PANTHER" id="PTHR48111">
    <property type="entry name" value="REGULATOR OF RPOS"/>
    <property type="match status" value="1"/>
</dbReference>
<dbReference type="CDD" id="cd00383">
    <property type="entry name" value="trans_reg_C"/>
    <property type="match status" value="1"/>
</dbReference>
<keyword evidence="4 7" id="KW-0238">DNA-binding</keyword>
<dbReference type="Gene3D" id="6.10.250.690">
    <property type="match status" value="1"/>
</dbReference>
<dbReference type="KEGG" id="abas:ACPOL_0998"/>
<dbReference type="Gene3D" id="1.10.10.10">
    <property type="entry name" value="Winged helix-like DNA-binding domain superfamily/Winged helix DNA-binding domain"/>
    <property type="match status" value="1"/>
</dbReference>
<dbReference type="AlphaFoldDB" id="A0A2Z5FU16"/>
<dbReference type="InterPro" id="IPR001789">
    <property type="entry name" value="Sig_transdc_resp-reg_receiver"/>
</dbReference>
<dbReference type="Pfam" id="PF00486">
    <property type="entry name" value="Trans_reg_C"/>
    <property type="match status" value="1"/>
</dbReference>
<dbReference type="InterPro" id="IPR016032">
    <property type="entry name" value="Sig_transdc_resp-reg_C-effctor"/>
</dbReference>
<evidence type="ECO:0000256" key="3">
    <source>
        <dbReference type="ARBA" id="ARBA00023015"/>
    </source>
</evidence>
<keyword evidence="5" id="KW-0804">Transcription</keyword>
<evidence type="ECO:0000256" key="1">
    <source>
        <dbReference type="ARBA" id="ARBA00022553"/>
    </source>
</evidence>
<organism evidence="10 11">
    <name type="scientific">Acidisarcina polymorpha</name>
    <dbReference type="NCBI Taxonomy" id="2211140"/>
    <lineage>
        <taxon>Bacteria</taxon>
        <taxon>Pseudomonadati</taxon>
        <taxon>Acidobacteriota</taxon>
        <taxon>Terriglobia</taxon>
        <taxon>Terriglobales</taxon>
        <taxon>Acidobacteriaceae</taxon>
        <taxon>Acidisarcina</taxon>
    </lineage>
</organism>
<dbReference type="SMART" id="SM00862">
    <property type="entry name" value="Trans_reg_C"/>
    <property type="match status" value="1"/>
</dbReference>
<feature type="domain" description="Response regulatory" evidence="8">
    <location>
        <begin position="12"/>
        <end position="126"/>
    </location>
</feature>
<dbReference type="InterPro" id="IPR036388">
    <property type="entry name" value="WH-like_DNA-bd_sf"/>
</dbReference>